<keyword evidence="8 13" id="KW-0798">TonB box</keyword>
<keyword evidence="3 12" id="KW-0813">Transport</keyword>
<evidence type="ECO:0000256" key="6">
    <source>
        <dbReference type="ARBA" id="ARBA00022729"/>
    </source>
</evidence>
<keyword evidence="10 17" id="KW-0675">Receptor</keyword>
<evidence type="ECO:0000256" key="5">
    <source>
        <dbReference type="ARBA" id="ARBA00022692"/>
    </source>
</evidence>
<organism evidence="17 18">
    <name type="scientific">Trinickia fusca</name>
    <dbReference type="NCBI Taxonomy" id="2419777"/>
    <lineage>
        <taxon>Bacteria</taxon>
        <taxon>Pseudomonadati</taxon>
        <taxon>Pseudomonadota</taxon>
        <taxon>Betaproteobacteria</taxon>
        <taxon>Burkholderiales</taxon>
        <taxon>Burkholderiaceae</taxon>
        <taxon>Trinickia</taxon>
    </lineage>
</organism>
<evidence type="ECO:0000256" key="2">
    <source>
        <dbReference type="ARBA" id="ARBA00009810"/>
    </source>
</evidence>
<proteinExistence type="inferred from homology"/>
<evidence type="ECO:0000256" key="4">
    <source>
        <dbReference type="ARBA" id="ARBA00022452"/>
    </source>
</evidence>
<feature type="domain" description="TonB-dependent receptor plug" evidence="16">
    <location>
        <begin position="78"/>
        <end position="180"/>
    </location>
</feature>
<dbReference type="CDD" id="cd01347">
    <property type="entry name" value="ligand_gated_channel"/>
    <property type="match status" value="1"/>
</dbReference>
<keyword evidence="9 12" id="KW-0472">Membrane</keyword>
<dbReference type="Proteomes" id="UP000280434">
    <property type="component" value="Unassembled WGS sequence"/>
</dbReference>
<dbReference type="InterPro" id="IPR036942">
    <property type="entry name" value="Beta-barrel_TonB_sf"/>
</dbReference>
<comment type="similarity">
    <text evidence="2 12 13">Belongs to the TonB-dependent receptor family.</text>
</comment>
<evidence type="ECO:0000313" key="18">
    <source>
        <dbReference type="Proteomes" id="UP000280434"/>
    </source>
</evidence>
<dbReference type="RefSeq" id="WP_121279715.1">
    <property type="nucleotide sequence ID" value="NZ_RBZV01000008.1"/>
</dbReference>
<keyword evidence="5 12" id="KW-0812">Transmembrane</keyword>
<dbReference type="InterPro" id="IPR012910">
    <property type="entry name" value="Plug_dom"/>
</dbReference>
<keyword evidence="11 12" id="KW-0998">Cell outer membrane</keyword>
<gene>
    <name evidence="17" type="ORF">D7S89_18680</name>
</gene>
<dbReference type="EMBL" id="RBZV01000008">
    <property type="protein sequence ID" value="RKP46001.1"/>
    <property type="molecule type" value="Genomic_DNA"/>
</dbReference>
<dbReference type="InterPro" id="IPR037066">
    <property type="entry name" value="Plug_dom_sf"/>
</dbReference>
<reference evidence="17 18" key="1">
    <citation type="submission" date="2018-10" db="EMBL/GenBank/DDBJ databases">
        <title>Paraburkholderia sp. 7MK8-2, isolated from soil.</title>
        <authorList>
            <person name="Gao Z.-H."/>
            <person name="Qiu L.-H."/>
        </authorList>
    </citation>
    <scope>NUCLEOTIDE SEQUENCE [LARGE SCALE GENOMIC DNA]</scope>
    <source>
        <strain evidence="17 18">7MK8-2</strain>
    </source>
</reference>
<name>A0A494X8Q8_9BURK</name>
<dbReference type="InterPro" id="IPR000531">
    <property type="entry name" value="Beta-barrel_TonB"/>
</dbReference>
<evidence type="ECO:0000256" key="1">
    <source>
        <dbReference type="ARBA" id="ARBA00004571"/>
    </source>
</evidence>
<dbReference type="InterPro" id="IPR039426">
    <property type="entry name" value="TonB-dep_rcpt-like"/>
</dbReference>
<evidence type="ECO:0000259" key="16">
    <source>
        <dbReference type="Pfam" id="PF07715"/>
    </source>
</evidence>
<evidence type="ECO:0000256" key="7">
    <source>
        <dbReference type="ARBA" id="ARBA00023065"/>
    </source>
</evidence>
<protein>
    <submittedName>
        <fullName evidence="17">TonB-dependent receptor</fullName>
    </submittedName>
</protein>
<keyword evidence="7" id="KW-0406">Ion transport</keyword>
<feature type="chain" id="PRO_5019786355" evidence="14">
    <location>
        <begin position="37"/>
        <end position="659"/>
    </location>
</feature>
<evidence type="ECO:0000256" key="11">
    <source>
        <dbReference type="ARBA" id="ARBA00023237"/>
    </source>
</evidence>
<evidence type="ECO:0000256" key="14">
    <source>
        <dbReference type="SAM" id="SignalP"/>
    </source>
</evidence>
<keyword evidence="4 12" id="KW-1134">Transmembrane beta strand</keyword>
<dbReference type="Gene3D" id="2.40.170.20">
    <property type="entry name" value="TonB-dependent receptor, beta-barrel domain"/>
    <property type="match status" value="1"/>
</dbReference>
<evidence type="ECO:0000313" key="17">
    <source>
        <dbReference type="EMBL" id="RKP46001.1"/>
    </source>
</evidence>
<dbReference type="SUPFAM" id="SSF56935">
    <property type="entry name" value="Porins"/>
    <property type="match status" value="1"/>
</dbReference>
<keyword evidence="18" id="KW-1185">Reference proteome</keyword>
<dbReference type="Gene3D" id="2.170.130.10">
    <property type="entry name" value="TonB-dependent receptor, plug domain"/>
    <property type="match status" value="1"/>
</dbReference>
<evidence type="ECO:0000256" key="10">
    <source>
        <dbReference type="ARBA" id="ARBA00023170"/>
    </source>
</evidence>
<feature type="signal peptide" evidence="14">
    <location>
        <begin position="1"/>
        <end position="36"/>
    </location>
</feature>
<dbReference type="OrthoDB" id="183532at2"/>
<dbReference type="Pfam" id="PF00593">
    <property type="entry name" value="TonB_dep_Rec_b-barrel"/>
    <property type="match status" value="1"/>
</dbReference>
<dbReference type="PROSITE" id="PS52016">
    <property type="entry name" value="TONB_DEPENDENT_REC_3"/>
    <property type="match status" value="1"/>
</dbReference>
<evidence type="ECO:0000259" key="15">
    <source>
        <dbReference type="Pfam" id="PF00593"/>
    </source>
</evidence>
<evidence type="ECO:0000256" key="9">
    <source>
        <dbReference type="ARBA" id="ARBA00023136"/>
    </source>
</evidence>
<sequence>MSIVVKAAPSQGAFRRSAAGVCATLAVSLGAPIAHAADDSVSAQTSAALPVAETTLPNILVIGDTQHLPQSFDQRYATTHVLTRQDLDRLSPASPSITDVLATLPGITVSQSGGPGAASSVSIRGSSAQQVAVFIDGIRVGSATTGIAEWADLPTEAFDRVEVISGPAAASFGADAVGGVVQLFTRHASNQPNQTSISFGGGSNKTFDTQVRTSGTVPSTGPLSALAGLTYSLGLHDYNTAGIDATQPYAFGHEDGRNPYHAQNIDARLGYAHGNWSISTFALYHRSNLSYDNIDGDDWQLDHQLTTGVAFHWDITPDTQFDQSIGYANDHQFYYAVSPTFPTDEIDSTRLSTSTSLTHQERGLKLFGLPLSGETKLAYDFSREQAFLPVDIPTGVPTRNDSAVSLHQAATLGAFTMFLAGRHEIVQGRTVNTGNVALSYAITPVYTARLSYGNAFRLPTFNDLYYPQYGNPNLRPERSDTVEAALDASTAFGTFSAAIYDTRVHDLIAYNAATFAPDNIGRAHIQGIDLSYKGTLAKTTSVRIAVGILNPQDVTDQTWLNRRPRQTASLRVDHTWDEFQLHALSTGLSVLYGGPTFDDQINTIYLPSYTTVSLRATYKVNAHLTVSANLSNVFDRQYMTAYGYNSLGRTAFGKLAYTF</sequence>
<evidence type="ECO:0000256" key="3">
    <source>
        <dbReference type="ARBA" id="ARBA00022448"/>
    </source>
</evidence>
<dbReference type="AlphaFoldDB" id="A0A494X8Q8"/>
<keyword evidence="6 14" id="KW-0732">Signal</keyword>
<dbReference type="GO" id="GO:0009279">
    <property type="term" value="C:cell outer membrane"/>
    <property type="evidence" value="ECO:0007669"/>
    <property type="project" value="UniProtKB-SubCell"/>
</dbReference>
<dbReference type="GO" id="GO:0006811">
    <property type="term" value="P:monoatomic ion transport"/>
    <property type="evidence" value="ECO:0007669"/>
    <property type="project" value="UniProtKB-KW"/>
</dbReference>
<evidence type="ECO:0000256" key="8">
    <source>
        <dbReference type="ARBA" id="ARBA00023077"/>
    </source>
</evidence>
<comment type="subcellular location">
    <subcellularLocation>
        <location evidence="1 12">Cell outer membrane</location>
        <topology evidence="1 12">Multi-pass membrane protein</topology>
    </subcellularLocation>
</comment>
<feature type="domain" description="TonB-dependent receptor-like beta-barrel" evidence="15">
    <location>
        <begin position="249"/>
        <end position="633"/>
    </location>
</feature>
<accession>A0A494X8Q8</accession>
<comment type="caution">
    <text evidence="17">The sequence shown here is derived from an EMBL/GenBank/DDBJ whole genome shotgun (WGS) entry which is preliminary data.</text>
</comment>
<dbReference type="GO" id="GO:0015889">
    <property type="term" value="P:cobalamin transport"/>
    <property type="evidence" value="ECO:0007669"/>
    <property type="project" value="TreeGrafter"/>
</dbReference>
<dbReference type="PANTHER" id="PTHR30069">
    <property type="entry name" value="TONB-DEPENDENT OUTER MEMBRANE RECEPTOR"/>
    <property type="match status" value="1"/>
</dbReference>
<dbReference type="Pfam" id="PF07715">
    <property type="entry name" value="Plug"/>
    <property type="match status" value="1"/>
</dbReference>
<evidence type="ECO:0000256" key="13">
    <source>
        <dbReference type="RuleBase" id="RU003357"/>
    </source>
</evidence>
<dbReference type="PANTHER" id="PTHR30069:SF53">
    <property type="entry name" value="COLICIN I RECEPTOR-RELATED"/>
    <property type="match status" value="1"/>
</dbReference>
<evidence type="ECO:0000256" key="12">
    <source>
        <dbReference type="PROSITE-ProRule" id="PRU01360"/>
    </source>
</evidence>